<feature type="domain" description="Tyr recombinase" evidence="5">
    <location>
        <begin position="242"/>
        <end position="446"/>
    </location>
</feature>
<dbReference type="Pfam" id="PF13356">
    <property type="entry name" value="Arm-DNA-bind_3"/>
    <property type="match status" value="1"/>
</dbReference>
<dbReference type="InterPro" id="IPR013762">
    <property type="entry name" value="Integrase-like_cat_sf"/>
</dbReference>
<dbReference type="EMBL" id="QTQV01000009">
    <property type="protein sequence ID" value="RQT15008.1"/>
    <property type="molecule type" value="Genomic_DNA"/>
</dbReference>
<evidence type="ECO:0000256" key="1">
    <source>
        <dbReference type="ARBA" id="ARBA00008857"/>
    </source>
</evidence>
<proteinExistence type="inferred from homology"/>
<evidence type="ECO:0000259" key="5">
    <source>
        <dbReference type="PROSITE" id="PS51898"/>
    </source>
</evidence>
<dbReference type="Gene3D" id="3.30.160.390">
    <property type="entry name" value="Integrase, DNA-binding domain"/>
    <property type="match status" value="1"/>
</dbReference>
<dbReference type="Pfam" id="PF00589">
    <property type="entry name" value="Phage_integrase"/>
    <property type="match status" value="1"/>
</dbReference>
<protein>
    <submittedName>
        <fullName evidence="6">Site-specific integrase</fullName>
    </submittedName>
</protein>
<dbReference type="GO" id="GO:0003677">
    <property type="term" value="F:DNA binding"/>
    <property type="evidence" value="ECO:0007669"/>
    <property type="project" value="UniProtKB-KW"/>
</dbReference>
<dbReference type="InterPro" id="IPR002104">
    <property type="entry name" value="Integrase_catalytic"/>
</dbReference>
<sequence>MRGPIGSRYRWRAIMGALTVRQIEAAKATGKRYFLSDGRGLFLRVGPAGGKSWFVRVSINGKQRDKPLGKTWARSTTDAQLSLEDARAAAATIRSHARDGVDYLEAKKRERQAKVEQAVTADLTFGDLFDAWFATVNKKRGKKGRKDGGKSLRAAMEKHVLPTLRAHRIAGVFASNVLPLLTAISDVGYNRQAVEMLITIQQMIRWGERNQPWKRLLIDCDVLALAKEDVVSGDYDPVRGNERDRTLTDDEICMLGELIPAARLPCSIASAVWVMLACGTRVGETVLTRWTDLDFKARTWTIPKEHTKSNTAITIHLSDFVLAQFAAQQVVRAGVPEGDARREYVFPSEKGKLPHVSIHTTCGAIRNRQRPKDAPTEGRTRATDALTVPGGQWKCHDLRRTCATMMQSLGIPESIVHRCLNHARNDPLDRIYLQFDYDAQMRAAWRRWGDRLSELLGTGTENVRFLFAP</sequence>
<dbReference type="PROSITE" id="PS51898">
    <property type="entry name" value="TYR_RECOMBINASE"/>
    <property type="match status" value="1"/>
</dbReference>
<keyword evidence="2" id="KW-0229">DNA integration</keyword>
<name>A0A3N8PU20_9BURK</name>
<accession>A0A3N8PU20</accession>
<keyword evidence="4" id="KW-0233">DNA recombination</keyword>
<evidence type="ECO:0000313" key="7">
    <source>
        <dbReference type="Proteomes" id="UP000277921"/>
    </source>
</evidence>
<dbReference type="SUPFAM" id="SSF56349">
    <property type="entry name" value="DNA breaking-rejoining enzymes"/>
    <property type="match status" value="1"/>
</dbReference>
<dbReference type="GO" id="GO:0006310">
    <property type="term" value="P:DNA recombination"/>
    <property type="evidence" value="ECO:0007669"/>
    <property type="project" value="UniProtKB-KW"/>
</dbReference>
<evidence type="ECO:0000256" key="3">
    <source>
        <dbReference type="ARBA" id="ARBA00023125"/>
    </source>
</evidence>
<dbReference type="Gene3D" id="1.10.443.10">
    <property type="entry name" value="Intergrase catalytic core"/>
    <property type="match status" value="1"/>
</dbReference>
<organism evidence="6 7">
    <name type="scientific">Burkholderia contaminans</name>
    <dbReference type="NCBI Taxonomy" id="488447"/>
    <lineage>
        <taxon>Bacteria</taxon>
        <taxon>Pseudomonadati</taxon>
        <taxon>Pseudomonadota</taxon>
        <taxon>Betaproteobacteria</taxon>
        <taxon>Burkholderiales</taxon>
        <taxon>Burkholderiaceae</taxon>
        <taxon>Burkholderia</taxon>
        <taxon>Burkholderia cepacia complex</taxon>
    </lineage>
</organism>
<evidence type="ECO:0000256" key="4">
    <source>
        <dbReference type="ARBA" id="ARBA00023172"/>
    </source>
</evidence>
<dbReference type="Proteomes" id="UP000277921">
    <property type="component" value="Unassembled WGS sequence"/>
</dbReference>
<dbReference type="InterPro" id="IPR011010">
    <property type="entry name" value="DNA_brk_join_enz"/>
</dbReference>
<dbReference type="InterPro" id="IPR038488">
    <property type="entry name" value="Integrase_DNA-bd_sf"/>
</dbReference>
<dbReference type="Gene3D" id="1.10.150.130">
    <property type="match status" value="1"/>
</dbReference>
<gene>
    <name evidence="6" type="ORF">DF051_17875</name>
</gene>
<keyword evidence="3" id="KW-0238">DNA-binding</keyword>
<evidence type="ECO:0000256" key="2">
    <source>
        <dbReference type="ARBA" id="ARBA00022908"/>
    </source>
</evidence>
<dbReference type="GO" id="GO:0015074">
    <property type="term" value="P:DNA integration"/>
    <property type="evidence" value="ECO:0007669"/>
    <property type="project" value="UniProtKB-KW"/>
</dbReference>
<evidence type="ECO:0000313" key="6">
    <source>
        <dbReference type="EMBL" id="RQT15008.1"/>
    </source>
</evidence>
<dbReference type="AlphaFoldDB" id="A0A3N8PU20"/>
<comment type="caution">
    <text evidence="6">The sequence shown here is derived from an EMBL/GenBank/DDBJ whole genome shotgun (WGS) entry which is preliminary data.</text>
</comment>
<reference evidence="6 7" key="1">
    <citation type="submission" date="2018-08" db="EMBL/GenBank/DDBJ databases">
        <title>Comparative analysis of Burkholderia isolates from Puerto Rico.</title>
        <authorList>
            <person name="Hall C."/>
            <person name="Sahl J."/>
            <person name="Wagner D."/>
        </authorList>
    </citation>
    <scope>NUCLEOTIDE SEQUENCE [LARGE SCALE GENOMIC DNA]</scope>
    <source>
        <strain evidence="6 7">Bp9025</strain>
    </source>
</reference>
<dbReference type="InterPro" id="IPR010998">
    <property type="entry name" value="Integrase_recombinase_N"/>
</dbReference>
<dbReference type="InterPro" id="IPR050808">
    <property type="entry name" value="Phage_Integrase"/>
</dbReference>
<comment type="similarity">
    <text evidence="1">Belongs to the 'phage' integrase family.</text>
</comment>
<dbReference type="CDD" id="cd00801">
    <property type="entry name" value="INT_P4_C"/>
    <property type="match status" value="1"/>
</dbReference>
<dbReference type="PANTHER" id="PTHR30629:SF2">
    <property type="entry name" value="PROPHAGE INTEGRASE INTS-RELATED"/>
    <property type="match status" value="1"/>
</dbReference>
<dbReference type="PANTHER" id="PTHR30629">
    <property type="entry name" value="PROPHAGE INTEGRASE"/>
    <property type="match status" value="1"/>
</dbReference>
<dbReference type="InterPro" id="IPR025166">
    <property type="entry name" value="Integrase_DNA_bind_dom"/>
</dbReference>